<dbReference type="InterPro" id="IPR008974">
    <property type="entry name" value="TRAF-like"/>
</dbReference>
<keyword evidence="12" id="KW-0498">Mitosis</keyword>
<dbReference type="InterPro" id="IPR028889">
    <property type="entry name" value="USP"/>
</dbReference>
<dbReference type="Pfam" id="PF22486">
    <property type="entry name" value="MATH_2"/>
    <property type="match status" value="1"/>
</dbReference>
<dbReference type="SMART" id="SM00061">
    <property type="entry name" value="MATH"/>
    <property type="match status" value="1"/>
</dbReference>
<dbReference type="InterPro" id="IPR038765">
    <property type="entry name" value="Papain-like_cys_pep_sf"/>
</dbReference>
<keyword evidence="18" id="KW-0131">Cell cycle</keyword>
<dbReference type="GO" id="GO:0007059">
    <property type="term" value="P:chromosome segregation"/>
    <property type="evidence" value="ECO:0007669"/>
    <property type="project" value="InterPro"/>
</dbReference>
<evidence type="ECO:0000256" key="10">
    <source>
        <dbReference type="ARBA" id="ARBA00022670"/>
    </source>
</evidence>
<dbReference type="EMBL" id="BJWL01000012">
    <property type="protein sequence ID" value="GFY98013.1"/>
    <property type="molecule type" value="Genomic_DNA"/>
</dbReference>
<comment type="similarity">
    <text evidence="4">Belongs to the SKA3 family.</text>
</comment>
<dbReference type="GO" id="GO:0010078">
    <property type="term" value="P:maintenance of root meristem identity"/>
    <property type="evidence" value="ECO:0007669"/>
    <property type="project" value="UniProtKB-ARBA"/>
</dbReference>
<evidence type="ECO:0000256" key="1">
    <source>
        <dbReference type="ARBA" id="ARBA00000707"/>
    </source>
</evidence>
<evidence type="ECO:0000259" key="20">
    <source>
        <dbReference type="PROSITE" id="PS50144"/>
    </source>
</evidence>
<dbReference type="GO" id="GO:0051301">
    <property type="term" value="P:cell division"/>
    <property type="evidence" value="ECO:0007669"/>
    <property type="project" value="UniProtKB-KW"/>
</dbReference>
<dbReference type="InterPro" id="IPR002083">
    <property type="entry name" value="MATH/TRAF_dom"/>
</dbReference>
<dbReference type="InterPro" id="IPR024729">
    <property type="entry name" value="USP7_ICP0-binding_dom"/>
</dbReference>
<evidence type="ECO:0000256" key="17">
    <source>
        <dbReference type="ARBA" id="ARBA00023212"/>
    </source>
</evidence>
<keyword evidence="9" id="KW-0132">Cell division</keyword>
<keyword evidence="13" id="KW-0833">Ubl conjugation pathway</keyword>
<dbReference type="PROSITE" id="PS00972">
    <property type="entry name" value="USP_1"/>
    <property type="match status" value="1"/>
</dbReference>
<comment type="catalytic activity">
    <reaction evidence="1">
        <text>Thiol-dependent hydrolysis of ester, thioester, amide, peptide and isopeptide bonds formed by the C-terminal Gly of ubiquitin (a 76-residue protein attached to proteins as an intracellular targeting signal).</text>
        <dbReference type="EC" id="3.4.19.12"/>
    </reaction>
</comment>
<comment type="caution">
    <text evidence="22">The sequence shown here is derived from an EMBL/GenBank/DDBJ whole genome shotgun (WGS) entry which is preliminary data.</text>
</comment>
<dbReference type="GO" id="GO:0005737">
    <property type="term" value="C:cytoplasm"/>
    <property type="evidence" value="ECO:0007669"/>
    <property type="project" value="UniProtKB-ARBA"/>
</dbReference>
<evidence type="ECO:0000313" key="22">
    <source>
        <dbReference type="EMBL" id="GFY98013.1"/>
    </source>
</evidence>
<evidence type="ECO:0000256" key="15">
    <source>
        <dbReference type="ARBA" id="ARBA00022807"/>
    </source>
</evidence>
<evidence type="ECO:0000256" key="9">
    <source>
        <dbReference type="ARBA" id="ARBA00022618"/>
    </source>
</evidence>
<keyword evidence="8" id="KW-0963">Cytoplasm</keyword>
<dbReference type="Gene3D" id="3.90.70.10">
    <property type="entry name" value="Cysteine proteinases"/>
    <property type="match status" value="1"/>
</dbReference>
<dbReference type="Gene3D" id="2.60.210.10">
    <property type="entry name" value="Apoptosis, Tumor Necrosis Factor Receptor Associated Protein 2, Chain A"/>
    <property type="match status" value="1"/>
</dbReference>
<evidence type="ECO:0000256" key="19">
    <source>
        <dbReference type="ARBA" id="ARBA00023328"/>
    </source>
</evidence>
<dbReference type="GO" id="GO:0000940">
    <property type="term" value="C:outer kinetochore"/>
    <property type="evidence" value="ECO:0007669"/>
    <property type="project" value="InterPro"/>
</dbReference>
<evidence type="ECO:0000256" key="6">
    <source>
        <dbReference type="ARBA" id="ARBA00012759"/>
    </source>
</evidence>
<dbReference type="PANTHER" id="PTHR48118">
    <property type="entry name" value="SPINDLE AND KINETOCHORE-ASSOCIATED PROTEIN 3"/>
    <property type="match status" value="1"/>
</dbReference>
<evidence type="ECO:0000256" key="2">
    <source>
        <dbReference type="ARBA" id="ARBA00004186"/>
    </source>
</evidence>
<evidence type="ECO:0000256" key="12">
    <source>
        <dbReference type="ARBA" id="ARBA00022776"/>
    </source>
</evidence>
<evidence type="ECO:0000256" key="18">
    <source>
        <dbReference type="ARBA" id="ARBA00023306"/>
    </source>
</evidence>
<keyword evidence="23" id="KW-1185">Reference proteome</keyword>
<dbReference type="FunFam" id="3.10.20.90:FF:000034">
    <property type="entry name" value="Ubiquitin carboxyl-terminal hydrolase 13"/>
    <property type="match status" value="1"/>
</dbReference>
<dbReference type="PROSITE" id="PS50144">
    <property type="entry name" value="MATH"/>
    <property type="match status" value="1"/>
</dbReference>
<dbReference type="InterPro" id="IPR033341">
    <property type="entry name" value="SKA3"/>
</dbReference>
<feature type="domain" description="MATH" evidence="20">
    <location>
        <begin position="350"/>
        <end position="475"/>
    </location>
</feature>
<evidence type="ECO:0000256" key="11">
    <source>
        <dbReference type="ARBA" id="ARBA00022701"/>
    </source>
</evidence>
<dbReference type="GO" id="GO:0006508">
    <property type="term" value="P:proteolysis"/>
    <property type="evidence" value="ECO:0007669"/>
    <property type="project" value="UniProtKB-KW"/>
</dbReference>
<dbReference type="Pfam" id="PF14533">
    <property type="entry name" value="USP7_C2"/>
    <property type="match status" value="1"/>
</dbReference>
<keyword evidence="17" id="KW-0206">Cytoskeleton</keyword>
<dbReference type="GO" id="GO:0005876">
    <property type="term" value="C:spindle microtubule"/>
    <property type="evidence" value="ECO:0007669"/>
    <property type="project" value="TreeGrafter"/>
</dbReference>
<keyword evidence="16" id="KW-0995">Kinetochore</keyword>
<evidence type="ECO:0000259" key="21">
    <source>
        <dbReference type="PROSITE" id="PS50235"/>
    </source>
</evidence>
<evidence type="ECO:0000256" key="7">
    <source>
        <dbReference type="ARBA" id="ARBA00022454"/>
    </source>
</evidence>
<evidence type="ECO:0000256" key="3">
    <source>
        <dbReference type="ARBA" id="ARBA00004629"/>
    </source>
</evidence>
<comment type="similarity">
    <text evidence="5">Belongs to the peptidase C19 family.</text>
</comment>
<evidence type="ECO:0000256" key="4">
    <source>
        <dbReference type="ARBA" id="ARBA00007716"/>
    </source>
</evidence>
<dbReference type="PANTHER" id="PTHR48118:SF1">
    <property type="entry name" value="SPINDLE AND KINETOCHORE-ASSOCIATED PROTEIN 3"/>
    <property type="match status" value="1"/>
</dbReference>
<dbReference type="CDD" id="cd00121">
    <property type="entry name" value="MATH"/>
    <property type="match status" value="1"/>
</dbReference>
<dbReference type="SUPFAM" id="SSF54001">
    <property type="entry name" value="Cysteine proteinases"/>
    <property type="match status" value="1"/>
</dbReference>
<keyword evidence="15" id="KW-0788">Thiol protease</keyword>
<evidence type="ECO:0000256" key="14">
    <source>
        <dbReference type="ARBA" id="ARBA00022801"/>
    </source>
</evidence>
<evidence type="ECO:0000256" key="8">
    <source>
        <dbReference type="ARBA" id="ARBA00022490"/>
    </source>
</evidence>
<evidence type="ECO:0000256" key="5">
    <source>
        <dbReference type="ARBA" id="ARBA00009085"/>
    </source>
</evidence>
<keyword evidence="7" id="KW-0158">Chromosome</keyword>
<dbReference type="FunFam" id="3.90.70.10:FF:000044">
    <property type="entry name" value="Ubiquitin carboxyl-terminal hydrolase 13"/>
    <property type="match status" value="1"/>
</dbReference>
<dbReference type="SUPFAM" id="SSF49599">
    <property type="entry name" value="TRAF domain-like"/>
    <property type="match status" value="1"/>
</dbReference>
<dbReference type="InterPro" id="IPR018200">
    <property type="entry name" value="USP_CS"/>
</dbReference>
<evidence type="ECO:0000256" key="13">
    <source>
        <dbReference type="ARBA" id="ARBA00022786"/>
    </source>
</evidence>
<dbReference type="GO" id="GO:0031647">
    <property type="term" value="P:regulation of protein stability"/>
    <property type="evidence" value="ECO:0007669"/>
    <property type="project" value="UniProtKB-ARBA"/>
</dbReference>
<dbReference type="GO" id="GO:0016579">
    <property type="term" value="P:protein deubiquitination"/>
    <property type="evidence" value="ECO:0007669"/>
    <property type="project" value="InterPro"/>
</dbReference>
<dbReference type="GO" id="GO:2000280">
    <property type="term" value="P:regulation of root development"/>
    <property type="evidence" value="ECO:0007669"/>
    <property type="project" value="UniProtKB-ARBA"/>
</dbReference>
<dbReference type="EC" id="3.4.19.12" evidence="6"/>
<dbReference type="Pfam" id="PF00443">
    <property type="entry name" value="UCH"/>
    <property type="match status" value="1"/>
</dbReference>
<comment type="subcellular location">
    <subcellularLocation>
        <location evidence="3">Chromosome</location>
        <location evidence="3">Centromere</location>
        <location evidence="3">Kinetochore</location>
    </subcellularLocation>
    <subcellularLocation>
        <location evidence="2">Cytoplasm</location>
        <location evidence="2">Cytoskeleton</location>
        <location evidence="2">Spindle</location>
    </subcellularLocation>
</comment>
<protein>
    <recommendedName>
        <fullName evidence="6">ubiquitinyl hydrolase 1</fullName>
        <ecNumber evidence="6">3.4.19.12</ecNumber>
    </recommendedName>
</protein>
<dbReference type="InterPro" id="IPR029346">
    <property type="entry name" value="USP_C"/>
</dbReference>
<organism evidence="22 23">
    <name type="scientific">Actinidia rufa</name>
    <dbReference type="NCBI Taxonomy" id="165716"/>
    <lineage>
        <taxon>Eukaryota</taxon>
        <taxon>Viridiplantae</taxon>
        <taxon>Streptophyta</taxon>
        <taxon>Embryophyta</taxon>
        <taxon>Tracheophyta</taxon>
        <taxon>Spermatophyta</taxon>
        <taxon>Magnoliopsida</taxon>
        <taxon>eudicotyledons</taxon>
        <taxon>Gunneridae</taxon>
        <taxon>Pentapetalae</taxon>
        <taxon>asterids</taxon>
        <taxon>Ericales</taxon>
        <taxon>Actinidiaceae</taxon>
        <taxon>Actinidia</taxon>
    </lineage>
</organism>
<dbReference type="GO" id="GO:0005634">
    <property type="term" value="C:nucleus"/>
    <property type="evidence" value="ECO:0007669"/>
    <property type="project" value="UniProtKB-ARBA"/>
</dbReference>
<keyword evidence="14" id="KW-0378">Hydrolase</keyword>
<dbReference type="PROSITE" id="PS50235">
    <property type="entry name" value="USP_3"/>
    <property type="match status" value="1"/>
</dbReference>
<accession>A0A7J0FHE7</accession>
<feature type="domain" description="USP" evidence="21">
    <location>
        <begin position="495"/>
        <end position="794"/>
    </location>
</feature>
<dbReference type="FunFam" id="2.60.210.10:FF:000005">
    <property type="entry name" value="Ubiquitin carboxyl-terminal hydrolase 13"/>
    <property type="match status" value="1"/>
</dbReference>
<dbReference type="InterPro" id="IPR001394">
    <property type="entry name" value="Peptidase_C19_UCH"/>
</dbReference>
<dbReference type="Gene3D" id="3.10.20.90">
    <property type="entry name" value="Phosphatidylinositol 3-kinase Catalytic Subunit, Chain A, domain 1"/>
    <property type="match status" value="2"/>
</dbReference>
<dbReference type="Proteomes" id="UP000585474">
    <property type="component" value="Unassembled WGS sequence"/>
</dbReference>
<dbReference type="Pfam" id="PF12436">
    <property type="entry name" value="USP7_ICP0_bdg"/>
    <property type="match status" value="1"/>
</dbReference>
<evidence type="ECO:0000313" key="23">
    <source>
        <dbReference type="Proteomes" id="UP000585474"/>
    </source>
</evidence>
<dbReference type="OrthoDB" id="289038at2759"/>
<keyword evidence="11" id="KW-0493">Microtubule</keyword>
<keyword evidence="19" id="KW-0137">Centromere</keyword>
<dbReference type="AlphaFoldDB" id="A0A7J0FHE7"/>
<dbReference type="GO" id="GO:0004843">
    <property type="term" value="F:cysteine-type deubiquitinase activity"/>
    <property type="evidence" value="ECO:0007669"/>
    <property type="project" value="UniProtKB-EC"/>
</dbReference>
<dbReference type="GO" id="GO:0009867">
    <property type="term" value="P:jasmonic acid mediated signaling pathway"/>
    <property type="evidence" value="ECO:0007669"/>
    <property type="project" value="UniProtKB-ARBA"/>
</dbReference>
<dbReference type="CDD" id="cd02659">
    <property type="entry name" value="peptidase_C19C"/>
    <property type="match status" value="1"/>
</dbReference>
<gene>
    <name evidence="22" type="ORF">Acr_12g0005540</name>
</gene>
<dbReference type="GO" id="GO:0000278">
    <property type="term" value="P:mitotic cell cycle"/>
    <property type="evidence" value="ECO:0007669"/>
    <property type="project" value="TreeGrafter"/>
</dbReference>
<proteinExistence type="inferred from homology"/>
<dbReference type="FunFam" id="3.10.20.90:FF:000050">
    <property type="entry name" value="Ubiquitin carboxyl-terminal hydrolase 13"/>
    <property type="match status" value="1"/>
</dbReference>
<name>A0A7J0FHE7_9ERIC</name>
<evidence type="ECO:0000256" key="16">
    <source>
        <dbReference type="ARBA" id="ARBA00022838"/>
    </source>
</evidence>
<sequence>MDDSIRVFGKALASFCNDLQRSCDALKQSVDRRPIPLDSASSTFVQCLNRRVSSTSSDLNMLESMSFGTVSFEELLGYCNEVYKKNQSDLAELEDRLGSFGYVPEPDIDEEDVASDNSNVGLGFELKMVDADPLLEDSLSLKDLGLSDVCLATIASEANKNVDSLDISVPELMNPCNENQHGMKGQYRPATKFLDVTAGEVEDDLKSVGVPQSVINISKDDYENLPSYMKTLASWEDLLAAVEKMNSIMSQKKITNGGSFFHQDDLASMDLGHKGRSYLLLLLLRMNHLVVETVDGLISYRQEDEEILVPHSGLVEGPQPLYGPQPMEIVAAQPETASTVENQPVDEPQTSRFTWTIENFSRLNTKKHYSEVFVVGGFKWRVLIFPKGNNCDYLSMYLDVADSATLPYGWTRYAQFSLAVVNQFHGKLTMRKETQHQFNARESDWGFTSFMPLSELYDPSRGYVVNDTCFVEAEVAVRRIIDYWTYDSKKETGYVGLKNQGATCYMNSLLQTLYHIPYFRKAVYHMPTTENDMPSGSIPLALQSLFYKLQYNDTSVATKELTKSFGWDTYDSFMQHDVQELNRVLCEKLEDKMKGTVVEGTIQQLFEGHHMNYIECINVDFKSTRKESFYDLQLDVKGCQDVYASFDKYVEVERLEGDNKYHAEEHGLQDAKKGVLFIDFPPVLQLQLKRFEYDFMRDTMVKINDRYEFPLELDLDREDGKYLSPEADKSVRNLYTLHGFKFDDERVTKEDMKRALEEQYGGEEELPQTNPGFNNTPFKFTKYSNAYMLVYIRESDKEKIICDVDEKDIAEHLRIRLKKEQEEKEDKRRYKAQAHLYTIIKVARDEDLVEQIGKDIYFDLVDHERVRSFRIQKQMPFNLFKEEVAKEFGIPVQFQRFWIWAKRQNHTYRPNRPLTPQEEAQSVGHLREVSNKANNAELKLFLEIELGLDRTPISPPDKTKEDILLFFKLYDPEKEELRYVGRFFVKSSSKPIEILTKLNQMAGFAPDEEIELYEEIKFEPSVMCERLDKRASFRSSQIEDGDIVCFQKSPSQESEQQFRYPVAPSFLEYVHNRQIVHFRSLERPKEEDFCLELSKLHTYDDVVDRVAHRLGVNDPSKIRLTPHNCYSQQPKPHPIKYRAADRLLDMLVHYNQTSDILYYEVLDIPLPELQCLKTLKVAFHNVTKDEVVIHNIRLPRQSTVGNVLDELKTKVEFVSSRCRT</sequence>
<keyword evidence="10 22" id="KW-0645">Protease</keyword>
<reference evidence="22 23" key="1">
    <citation type="submission" date="2019-07" db="EMBL/GenBank/DDBJ databases">
        <title>De Novo Assembly of kiwifruit Actinidia rufa.</title>
        <authorList>
            <person name="Sugita-Konishi S."/>
            <person name="Sato K."/>
            <person name="Mori E."/>
            <person name="Abe Y."/>
            <person name="Kisaki G."/>
            <person name="Hamano K."/>
            <person name="Suezawa K."/>
            <person name="Otani M."/>
            <person name="Fukuda T."/>
            <person name="Manabe T."/>
            <person name="Gomi K."/>
            <person name="Tabuchi M."/>
            <person name="Akimitsu K."/>
            <person name="Kataoka I."/>
        </authorList>
    </citation>
    <scope>NUCLEOTIDE SEQUENCE [LARGE SCALE GENOMIC DNA]</scope>
    <source>
        <strain evidence="23">cv. Fuchu</strain>
    </source>
</reference>